<dbReference type="PROSITE" id="PS50305">
    <property type="entry name" value="SIRTUIN"/>
    <property type="match status" value="1"/>
</dbReference>
<dbReference type="SUPFAM" id="SSF52467">
    <property type="entry name" value="DHS-like NAD/FAD-binding domain"/>
    <property type="match status" value="1"/>
</dbReference>
<evidence type="ECO:0000313" key="5">
    <source>
        <dbReference type="EMBL" id="KAK3255647.1"/>
    </source>
</evidence>
<dbReference type="Proteomes" id="UP001190700">
    <property type="component" value="Unassembled WGS sequence"/>
</dbReference>
<name>A0AAE0KP78_9CHLO</name>
<dbReference type="Pfam" id="PF02146">
    <property type="entry name" value="SIR2"/>
    <property type="match status" value="1"/>
</dbReference>
<sequence>MNSVYWEHRGQFHTEIDPKNLRQVSDALDEAARAIHEADALLFCTGAGMGVDMGLQDFRSSKVFWEELAHPDIKCYEDSSDNKWFDIDPEFAWGLNFHQLKAYREAAVHEGYEILLELAKSKKGDYFCWTSNIDGVFQRAGFDPERVRENHGLVIPSARVEAEDIAEQAKKGTLIRINPTDFMVPKKGEGPACSIGLPMGSVAALKQISKRIKLIRKSQTKSGPRHK</sequence>
<keyword evidence="6" id="KW-1185">Reference proteome</keyword>
<dbReference type="InterPro" id="IPR026590">
    <property type="entry name" value="Ssirtuin_cat_dom"/>
</dbReference>
<keyword evidence="2" id="KW-0520">NAD</keyword>
<comment type="caution">
    <text evidence="5">The sequence shown here is derived from an EMBL/GenBank/DDBJ whole genome shotgun (WGS) entry which is preliminary data.</text>
</comment>
<evidence type="ECO:0000256" key="2">
    <source>
        <dbReference type="ARBA" id="ARBA00023027"/>
    </source>
</evidence>
<dbReference type="PANTHER" id="PTHR11085">
    <property type="entry name" value="NAD-DEPENDENT PROTEIN DEACYLASE SIRTUIN-5, MITOCHONDRIAL-RELATED"/>
    <property type="match status" value="1"/>
</dbReference>
<dbReference type="GO" id="GO:0017136">
    <property type="term" value="F:histone deacetylase activity, NAD-dependent"/>
    <property type="evidence" value="ECO:0007669"/>
    <property type="project" value="TreeGrafter"/>
</dbReference>
<dbReference type="InterPro" id="IPR003000">
    <property type="entry name" value="Sirtuin"/>
</dbReference>
<dbReference type="InterPro" id="IPR050134">
    <property type="entry name" value="NAD-dep_sirtuin_deacylases"/>
</dbReference>
<evidence type="ECO:0000259" key="4">
    <source>
        <dbReference type="PROSITE" id="PS50305"/>
    </source>
</evidence>
<dbReference type="PANTHER" id="PTHR11085:SF10">
    <property type="entry name" value="NAD-DEPENDENT PROTEIN DEACYLASE SIRTUIN-5, MITOCHONDRIAL-RELATED"/>
    <property type="match status" value="1"/>
</dbReference>
<feature type="domain" description="Deacetylase sirtuin-type" evidence="4">
    <location>
        <begin position="21"/>
        <end position="227"/>
    </location>
</feature>
<dbReference type="Gene3D" id="3.40.50.1220">
    <property type="entry name" value="TPP-binding domain"/>
    <property type="match status" value="1"/>
</dbReference>
<dbReference type="CDD" id="cd00296">
    <property type="entry name" value="SIR2"/>
    <property type="match status" value="1"/>
</dbReference>
<comment type="caution">
    <text evidence="3">Lacks conserved residue(s) required for the propagation of feature annotation.</text>
</comment>
<proteinExistence type="predicted"/>
<evidence type="ECO:0000256" key="1">
    <source>
        <dbReference type="ARBA" id="ARBA00022679"/>
    </source>
</evidence>
<reference evidence="5 6" key="1">
    <citation type="journal article" date="2015" name="Genome Biol. Evol.">
        <title>Comparative Genomics of a Bacterivorous Green Alga Reveals Evolutionary Causalities and Consequences of Phago-Mixotrophic Mode of Nutrition.</title>
        <authorList>
            <person name="Burns J.A."/>
            <person name="Paasch A."/>
            <person name="Narechania A."/>
            <person name="Kim E."/>
        </authorList>
    </citation>
    <scope>NUCLEOTIDE SEQUENCE [LARGE SCALE GENOMIC DNA]</scope>
    <source>
        <strain evidence="5 6">PLY_AMNH</strain>
    </source>
</reference>
<dbReference type="InterPro" id="IPR029035">
    <property type="entry name" value="DHS-like_NAD/FAD-binding_dom"/>
</dbReference>
<keyword evidence="1" id="KW-0808">Transferase</keyword>
<dbReference type="GO" id="GO:0070403">
    <property type="term" value="F:NAD+ binding"/>
    <property type="evidence" value="ECO:0007669"/>
    <property type="project" value="InterPro"/>
</dbReference>
<accession>A0AAE0KP78</accession>
<gene>
    <name evidence="5" type="ORF">CYMTET_35184</name>
</gene>
<dbReference type="GO" id="GO:0005634">
    <property type="term" value="C:nucleus"/>
    <property type="evidence" value="ECO:0007669"/>
    <property type="project" value="TreeGrafter"/>
</dbReference>
<dbReference type="AlphaFoldDB" id="A0AAE0KP78"/>
<evidence type="ECO:0000313" key="6">
    <source>
        <dbReference type="Proteomes" id="UP001190700"/>
    </source>
</evidence>
<organism evidence="5 6">
    <name type="scientific">Cymbomonas tetramitiformis</name>
    <dbReference type="NCBI Taxonomy" id="36881"/>
    <lineage>
        <taxon>Eukaryota</taxon>
        <taxon>Viridiplantae</taxon>
        <taxon>Chlorophyta</taxon>
        <taxon>Pyramimonadophyceae</taxon>
        <taxon>Pyramimonadales</taxon>
        <taxon>Pyramimonadaceae</taxon>
        <taxon>Cymbomonas</taxon>
    </lineage>
</organism>
<dbReference type="EMBL" id="LGRX02022414">
    <property type="protein sequence ID" value="KAK3255647.1"/>
    <property type="molecule type" value="Genomic_DNA"/>
</dbReference>
<protein>
    <recommendedName>
        <fullName evidence="4">Deacetylase sirtuin-type domain-containing protein</fullName>
    </recommendedName>
</protein>
<evidence type="ECO:0000256" key="3">
    <source>
        <dbReference type="PROSITE-ProRule" id="PRU00236"/>
    </source>
</evidence>